<protein>
    <submittedName>
        <fullName evidence="3">Class D sortase</fullName>
    </submittedName>
</protein>
<dbReference type="Proteomes" id="UP000092661">
    <property type="component" value="Chromosome"/>
</dbReference>
<dbReference type="SUPFAM" id="SSF63817">
    <property type="entry name" value="Sortase"/>
    <property type="match status" value="1"/>
</dbReference>
<evidence type="ECO:0000256" key="2">
    <source>
        <dbReference type="SAM" id="MobiDB-lite"/>
    </source>
</evidence>
<dbReference type="NCBIfam" id="TIGR01076">
    <property type="entry name" value="sortase_fam"/>
    <property type="match status" value="1"/>
</dbReference>
<name>A0ABM6D444_9BACL</name>
<feature type="region of interest" description="Disordered" evidence="2">
    <location>
        <begin position="47"/>
        <end position="71"/>
    </location>
</feature>
<organism evidence="3 4">
    <name type="scientific">Planococcus antarcticus DSM 14505</name>
    <dbReference type="NCBI Taxonomy" id="1185653"/>
    <lineage>
        <taxon>Bacteria</taxon>
        <taxon>Bacillati</taxon>
        <taxon>Bacillota</taxon>
        <taxon>Bacilli</taxon>
        <taxon>Bacillales</taxon>
        <taxon>Caryophanaceae</taxon>
        <taxon>Planococcus</taxon>
    </lineage>
</organism>
<dbReference type="RefSeq" id="WP_065536647.1">
    <property type="nucleotide sequence ID" value="NZ_CP016534.2"/>
</dbReference>
<dbReference type="Gene3D" id="2.40.260.10">
    <property type="entry name" value="Sortase"/>
    <property type="match status" value="1"/>
</dbReference>
<evidence type="ECO:0000313" key="4">
    <source>
        <dbReference type="Proteomes" id="UP000092661"/>
    </source>
</evidence>
<accession>A0ABM6D444</accession>
<gene>
    <name evidence="3" type="ORF">BBH88_07425</name>
</gene>
<dbReference type="InterPro" id="IPR053525">
    <property type="entry name" value="Sortase_D"/>
</dbReference>
<reference evidence="3" key="1">
    <citation type="submission" date="2016-10" db="EMBL/GenBank/DDBJ databases">
        <authorList>
            <person name="See-Too W.S."/>
        </authorList>
    </citation>
    <scope>NUCLEOTIDE SEQUENCE</scope>
    <source>
        <strain evidence="3">DSM 14505</strain>
    </source>
</reference>
<feature type="compositionally biased region" description="Basic and acidic residues" evidence="2">
    <location>
        <begin position="60"/>
        <end position="70"/>
    </location>
</feature>
<proteinExistence type="predicted"/>
<dbReference type="NCBIfam" id="NF033746">
    <property type="entry name" value="class_D_sortase"/>
    <property type="match status" value="1"/>
</dbReference>
<dbReference type="InterPro" id="IPR023365">
    <property type="entry name" value="Sortase_dom-sf"/>
</dbReference>
<evidence type="ECO:0000313" key="3">
    <source>
        <dbReference type="EMBL" id="ANU10143.1"/>
    </source>
</evidence>
<dbReference type="InterPro" id="IPR005754">
    <property type="entry name" value="Sortase"/>
</dbReference>
<sequence length="237" mass="26847">MKRILGVMLLLMGLLFAVWNGYVWLSEMSSGQETIGENDIAQADEIGKTESRSSNVSVQSEKDPPSKNGEDLFEEEAILSSKKAEKPEEPKQRDYEEYDRGEEIGWLLIPSLDKKYPVYWGTDDDTLTQGVGYHVGKFTSPPDGQRHTVLSGHRDTVFRELGNLKEGDSMFVQFEDMQYEYKIKQSWITAAEDRTVIVAKDEPVLTLTTCYPFNFLGAAPDRYIIEAPLVNITDMNS</sequence>
<evidence type="ECO:0000256" key="1">
    <source>
        <dbReference type="ARBA" id="ARBA00022801"/>
    </source>
</evidence>
<keyword evidence="1" id="KW-0378">Hydrolase</keyword>
<dbReference type="Pfam" id="PF04203">
    <property type="entry name" value="Sortase"/>
    <property type="match status" value="1"/>
</dbReference>
<dbReference type="InterPro" id="IPR041999">
    <property type="entry name" value="Sortase_D_1"/>
</dbReference>
<dbReference type="CDD" id="cd05828">
    <property type="entry name" value="Sortase_D_1"/>
    <property type="match status" value="1"/>
</dbReference>
<dbReference type="EMBL" id="CP016534">
    <property type="protein sequence ID" value="ANU10143.1"/>
    <property type="molecule type" value="Genomic_DNA"/>
</dbReference>
<keyword evidence="4" id="KW-1185">Reference proteome</keyword>